<protein>
    <recommendedName>
        <fullName evidence="5">procollagen-proline 4-dioxygenase</fullName>
        <ecNumber evidence="5">1.14.11.2</ecNumber>
    </recommendedName>
</protein>
<feature type="transmembrane region" description="Helical" evidence="13">
    <location>
        <begin position="7"/>
        <end position="26"/>
    </location>
</feature>
<comment type="caution">
    <text evidence="15">The sequence shown here is derived from an EMBL/GenBank/DDBJ whole genome shotgun (WGS) entry which is preliminary data.</text>
</comment>
<keyword evidence="16" id="KW-1185">Reference proteome</keyword>
<reference evidence="15" key="1">
    <citation type="submission" date="2021-03" db="EMBL/GenBank/DDBJ databases">
        <authorList>
            <person name="Bekaert M."/>
        </authorList>
    </citation>
    <scope>NUCLEOTIDE SEQUENCE</scope>
</reference>
<dbReference type="Gene3D" id="2.60.120.620">
    <property type="entry name" value="q2cbj1_9rhob like domain"/>
    <property type="match status" value="1"/>
</dbReference>
<keyword evidence="6" id="KW-0479">Metal-binding</keyword>
<dbReference type="Gene3D" id="1.25.40.10">
    <property type="entry name" value="Tetratricopeptide repeat domain"/>
    <property type="match status" value="1"/>
</dbReference>
<keyword evidence="7" id="KW-0256">Endoplasmic reticulum</keyword>
<keyword evidence="9" id="KW-0223">Dioxygenase</keyword>
<evidence type="ECO:0000256" key="5">
    <source>
        <dbReference type="ARBA" id="ARBA00012269"/>
    </source>
</evidence>
<dbReference type="GO" id="GO:0004656">
    <property type="term" value="F:procollagen-proline 4-dioxygenase activity"/>
    <property type="evidence" value="ECO:0007669"/>
    <property type="project" value="UniProtKB-EC"/>
</dbReference>
<evidence type="ECO:0000256" key="8">
    <source>
        <dbReference type="ARBA" id="ARBA00022896"/>
    </source>
</evidence>
<dbReference type="InterPro" id="IPR005123">
    <property type="entry name" value="Oxoglu/Fe-dep_dioxygenase_dom"/>
</dbReference>
<sequence>MMSVRKLLVFVIITVNIFSCIGILFTCTQHFEDSKRIAYNLSEYIASLNGYNELKRISERLKDQISEECNRNTTTLPNPVSMYKYARTVNEALSPIRDIINKTDDVLLKETMTSFISNLPTGADVEGVLLSFVRLQNTYNVSSRDMASGYILGIKVPTLTAFDCFDIGLFMFKKGYNRLAIQWFFTTLTKQQEIKSTKQNTKILRSIVIGLIENAKRQEIKAEKETRMRIAFTTLQKDVDSKFKQNLTAELHAMVKNKTIKFYGPELDRNLKVNKNYEFLCRKQILYSEGYCKYLGYPFIGFYYRPIKIEIINKSPRIIVVHDIINVDVISHFTAKSFQIVNYGIGGEYKPHYDWVEEKYLSDVEIGGSTVFPHLNIAVPPKKGSALFFTNLDEKGHGDSFTLHAGCPVFFGSKWIANKWVHTKDQDMNFLQTVPSVWM</sequence>
<dbReference type="SMART" id="SM00702">
    <property type="entry name" value="P4Hc"/>
    <property type="match status" value="1"/>
</dbReference>
<evidence type="ECO:0000256" key="11">
    <source>
        <dbReference type="ARBA" id="ARBA00023004"/>
    </source>
</evidence>
<dbReference type="Proteomes" id="UP000683360">
    <property type="component" value="Unassembled WGS sequence"/>
</dbReference>
<dbReference type="EC" id="1.14.11.2" evidence="5"/>
<keyword evidence="13" id="KW-1133">Transmembrane helix</keyword>
<gene>
    <name evidence="15" type="ORF">MEDL_48949</name>
</gene>
<dbReference type="InterPro" id="IPR006620">
    <property type="entry name" value="Pro_4_hyd_alph"/>
</dbReference>
<evidence type="ECO:0000313" key="15">
    <source>
        <dbReference type="EMBL" id="CAG2236444.1"/>
    </source>
</evidence>
<keyword evidence="13" id="KW-0472">Membrane</keyword>
<dbReference type="Pfam" id="PF13640">
    <property type="entry name" value="2OG-FeII_Oxy_3"/>
    <property type="match status" value="1"/>
</dbReference>
<keyword evidence="11" id="KW-0408">Iron</keyword>
<evidence type="ECO:0000256" key="7">
    <source>
        <dbReference type="ARBA" id="ARBA00022824"/>
    </source>
</evidence>
<evidence type="ECO:0000313" key="16">
    <source>
        <dbReference type="Proteomes" id="UP000683360"/>
    </source>
</evidence>
<comment type="function">
    <text evidence="2">Catalyzes the post-translational formation of 4-hydroxyproline in -Xaa-Pro-Gly- sequences in collagens and other proteins.</text>
</comment>
<evidence type="ECO:0000256" key="1">
    <source>
        <dbReference type="ARBA" id="ARBA00001961"/>
    </source>
</evidence>
<comment type="similarity">
    <text evidence="4">Belongs to the P4HA family.</text>
</comment>
<evidence type="ECO:0000256" key="4">
    <source>
        <dbReference type="ARBA" id="ARBA00006511"/>
    </source>
</evidence>
<evidence type="ECO:0000256" key="12">
    <source>
        <dbReference type="ARBA" id="ARBA00023180"/>
    </source>
</evidence>
<dbReference type="InterPro" id="IPR044862">
    <property type="entry name" value="Pro_4_hyd_alph_FE2OG_OXY"/>
</dbReference>
<dbReference type="PANTHER" id="PTHR10869:SF244">
    <property type="entry name" value="PROLYL 4-HYDROXYLASE SUBUNIT ALPHA-2"/>
    <property type="match status" value="1"/>
</dbReference>
<evidence type="ECO:0000256" key="9">
    <source>
        <dbReference type="ARBA" id="ARBA00022964"/>
    </source>
</evidence>
<dbReference type="OrthoDB" id="420380at2759"/>
<dbReference type="GO" id="GO:0005506">
    <property type="term" value="F:iron ion binding"/>
    <property type="evidence" value="ECO:0007669"/>
    <property type="project" value="InterPro"/>
</dbReference>
<evidence type="ECO:0000256" key="10">
    <source>
        <dbReference type="ARBA" id="ARBA00023002"/>
    </source>
</evidence>
<evidence type="ECO:0000256" key="13">
    <source>
        <dbReference type="SAM" id="Phobius"/>
    </source>
</evidence>
<keyword evidence="10 15" id="KW-0560">Oxidoreductase</keyword>
<dbReference type="InterPro" id="IPR045054">
    <property type="entry name" value="P4HA-like"/>
</dbReference>
<organism evidence="15 16">
    <name type="scientific">Mytilus edulis</name>
    <name type="common">Blue mussel</name>
    <dbReference type="NCBI Taxonomy" id="6550"/>
    <lineage>
        <taxon>Eukaryota</taxon>
        <taxon>Metazoa</taxon>
        <taxon>Spiralia</taxon>
        <taxon>Lophotrochozoa</taxon>
        <taxon>Mollusca</taxon>
        <taxon>Bivalvia</taxon>
        <taxon>Autobranchia</taxon>
        <taxon>Pteriomorphia</taxon>
        <taxon>Mytilida</taxon>
        <taxon>Mytiloidea</taxon>
        <taxon>Mytilidae</taxon>
        <taxon>Mytilinae</taxon>
        <taxon>Mytilus</taxon>
    </lineage>
</organism>
<name>A0A8S3TY88_MYTED</name>
<dbReference type="EMBL" id="CAJPWZ010002355">
    <property type="protein sequence ID" value="CAG2236444.1"/>
    <property type="molecule type" value="Genomic_DNA"/>
</dbReference>
<dbReference type="SMR" id="A0A8S3TY88"/>
<comment type="subcellular location">
    <subcellularLocation>
        <location evidence="3">Endoplasmic reticulum lumen</location>
    </subcellularLocation>
</comment>
<dbReference type="InterPro" id="IPR011990">
    <property type="entry name" value="TPR-like_helical_dom_sf"/>
</dbReference>
<keyword evidence="12" id="KW-0325">Glycoprotein</keyword>
<accession>A0A8S3TY88</accession>
<evidence type="ECO:0000259" key="14">
    <source>
        <dbReference type="PROSITE" id="PS51471"/>
    </source>
</evidence>
<evidence type="ECO:0000256" key="3">
    <source>
        <dbReference type="ARBA" id="ARBA00004319"/>
    </source>
</evidence>
<dbReference type="GO" id="GO:0031418">
    <property type="term" value="F:L-ascorbic acid binding"/>
    <property type="evidence" value="ECO:0007669"/>
    <property type="project" value="UniProtKB-KW"/>
</dbReference>
<feature type="domain" description="Fe2OG dioxygenase" evidence="14">
    <location>
        <begin position="334"/>
        <end position="423"/>
    </location>
</feature>
<dbReference type="PROSITE" id="PS51471">
    <property type="entry name" value="FE2OG_OXY"/>
    <property type="match status" value="1"/>
</dbReference>
<evidence type="ECO:0000256" key="6">
    <source>
        <dbReference type="ARBA" id="ARBA00022723"/>
    </source>
</evidence>
<keyword evidence="13" id="KW-0812">Transmembrane</keyword>
<evidence type="ECO:0000256" key="2">
    <source>
        <dbReference type="ARBA" id="ARBA00002035"/>
    </source>
</evidence>
<keyword evidence="8" id="KW-0847">Vitamin C</keyword>
<dbReference type="PANTHER" id="PTHR10869">
    <property type="entry name" value="PROLYL 4-HYDROXYLASE ALPHA SUBUNIT"/>
    <property type="match status" value="1"/>
</dbReference>
<dbReference type="GO" id="GO:0005788">
    <property type="term" value="C:endoplasmic reticulum lumen"/>
    <property type="evidence" value="ECO:0007669"/>
    <property type="project" value="UniProtKB-SubCell"/>
</dbReference>
<dbReference type="InterPro" id="IPR013547">
    <property type="entry name" value="P4H_N"/>
</dbReference>
<dbReference type="AlphaFoldDB" id="A0A8S3TY88"/>
<proteinExistence type="inferred from homology"/>
<dbReference type="Pfam" id="PF08336">
    <property type="entry name" value="P4Ha_N"/>
    <property type="match status" value="1"/>
</dbReference>
<comment type="cofactor">
    <cofactor evidence="1">
        <name>L-ascorbate</name>
        <dbReference type="ChEBI" id="CHEBI:38290"/>
    </cofactor>
</comment>